<proteinExistence type="predicted"/>
<sequence>MKIKFSVTVDNETKEVSTTYADVIALEEKFDIDASTLATRQRATWLSYLAWHALHRTGGTALSYEDFAAKVESVDSVESDPKG</sequence>
<organism evidence="1">
    <name type="scientific">uncultured Caudovirales phage</name>
    <dbReference type="NCBI Taxonomy" id="2100421"/>
    <lineage>
        <taxon>Viruses</taxon>
        <taxon>Duplodnaviria</taxon>
        <taxon>Heunggongvirae</taxon>
        <taxon>Uroviricota</taxon>
        <taxon>Caudoviricetes</taxon>
        <taxon>Peduoviridae</taxon>
        <taxon>Maltschvirus</taxon>
        <taxon>Maltschvirus maltsch</taxon>
    </lineage>
</organism>
<reference evidence="1" key="1">
    <citation type="submission" date="2020-05" db="EMBL/GenBank/DDBJ databases">
        <authorList>
            <person name="Chiriac C."/>
            <person name="Salcher M."/>
            <person name="Ghai R."/>
            <person name="Kavagutti S V."/>
        </authorList>
    </citation>
    <scope>NUCLEOTIDE SEQUENCE</scope>
</reference>
<accession>A0A6J5SST3</accession>
<dbReference type="EMBL" id="LR797470">
    <property type="protein sequence ID" value="CAB4218335.1"/>
    <property type="molecule type" value="Genomic_DNA"/>
</dbReference>
<name>A0A6J5SST3_9CAUD</name>
<evidence type="ECO:0000313" key="1">
    <source>
        <dbReference type="EMBL" id="CAB4218335.1"/>
    </source>
</evidence>
<protein>
    <submittedName>
        <fullName evidence="1">Uncharacterized protein</fullName>
    </submittedName>
</protein>
<gene>
    <name evidence="1" type="ORF">UFOVP1608_22</name>
</gene>